<protein>
    <recommendedName>
        <fullName evidence="3">Carboxylesterase type B domain-containing protein</fullName>
    </recommendedName>
</protein>
<dbReference type="Proteomes" id="UP000242791">
    <property type="component" value="Unassembled WGS sequence"/>
</dbReference>
<dbReference type="InterPro" id="IPR002018">
    <property type="entry name" value="CarbesteraseB"/>
</dbReference>
<name>A0A1J9RFG2_9EURO</name>
<dbReference type="PANTHER" id="PTHR43918">
    <property type="entry name" value="ACETYLCHOLINESTERASE"/>
    <property type="match status" value="1"/>
</dbReference>
<gene>
    <name evidence="4" type="ORF">ACJ73_01279</name>
</gene>
<dbReference type="VEuPathDB" id="FungiDB:ACJ73_01279"/>
<dbReference type="GO" id="GO:0006581">
    <property type="term" value="P:acetylcholine catabolic process"/>
    <property type="evidence" value="ECO:0007669"/>
    <property type="project" value="TreeGrafter"/>
</dbReference>
<dbReference type="PANTHER" id="PTHR43918:SF4">
    <property type="entry name" value="CARBOXYLIC ESTER HYDROLASE"/>
    <property type="match status" value="1"/>
</dbReference>
<evidence type="ECO:0000256" key="2">
    <source>
        <dbReference type="ARBA" id="ARBA00022801"/>
    </source>
</evidence>
<dbReference type="EMBL" id="LGTZ01000112">
    <property type="protein sequence ID" value="OJD27327.1"/>
    <property type="molecule type" value="Genomic_DNA"/>
</dbReference>
<dbReference type="OrthoDB" id="408631at2759"/>
<dbReference type="InterPro" id="IPR050654">
    <property type="entry name" value="AChE-related_enzymes"/>
</dbReference>
<dbReference type="GO" id="GO:0005886">
    <property type="term" value="C:plasma membrane"/>
    <property type="evidence" value="ECO:0007669"/>
    <property type="project" value="TreeGrafter"/>
</dbReference>
<evidence type="ECO:0000313" key="5">
    <source>
        <dbReference type="Proteomes" id="UP000242791"/>
    </source>
</evidence>
<comment type="caution">
    <text evidence="4">The sequence shown here is derived from an EMBL/GenBank/DDBJ whole genome shotgun (WGS) entry which is preliminary data.</text>
</comment>
<dbReference type="SUPFAM" id="SSF53474">
    <property type="entry name" value="alpha/beta-Hydrolases"/>
    <property type="match status" value="1"/>
</dbReference>
<dbReference type="InterPro" id="IPR029058">
    <property type="entry name" value="AB_hydrolase_fold"/>
</dbReference>
<dbReference type="Pfam" id="PF00135">
    <property type="entry name" value="COesterase"/>
    <property type="match status" value="1"/>
</dbReference>
<reference evidence="4 5" key="1">
    <citation type="submission" date="2015-08" db="EMBL/GenBank/DDBJ databases">
        <title>Emmonsia species relationships and genome sequence.</title>
        <authorList>
            <person name="Cuomo C.A."/>
            <person name="Schwartz I.S."/>
            <person name="Kenyon C."/>
            <person name="De Hoog G.S."/>
            <person name="Govender N.P."/>
            <person name="Botha A."/>
            <person name="Moreno L."/>
            <person name="De Vries M."/>
            <person name="Munoz J.F."/>
            <person name="Stielow J.B."/>
        </authorList>
    </citation>
    <scope>NUCLEOTIDE SEQUENCE [LARGE SCALE GENOMIC DNA]</scope>
    <source>
        <strain evidence="4 5">EI222</strain>
    </source>
</reference>
<keyword evidence="2" id="KW-0378">Hydrolase</keyword>
<proteinExistence type="inferred from homology"/>
<dbReference type="GO" id="GO:0003990">
    <property type="term" value="F:acetylcholinesterase activity"/>
    <property type="evidence" value="ECO:0007669"/>
    <property type="project" value="TreeGrafter"/>
</dbReference>
<dbReference type="Gene3D" id="3.40.50.1820">
    <property type="entry name" value="alpha/beta hydrolase"/>
    <property type="match status" value="1"/>
</dbReference>
<evidence type="ECO:0000313" key="4">
    <source>
        <dbReference type="EMBL" id="OJD27327.1"/>
    </source>
</evidence>
<feature type="domain" description="Carboxylesterase type B" evidence="3">
    <location>
        <begin position="4"/>
        <end position="96"/>
    </location>
</feature>
<organism evidence="4 5">
    <name type="scientific">Blastomyces percursus</name>
    <dbReference type="NCBI Taxonomy" id="1658174"/>
    <lineage>
        <taxon>Eukaryota</taxon>
        <taxon>Fungi</taxon>
        <taxon>Dikarya</taxon>
        <taxon>Ascomycota</taxon>
        <taxon>Pezizomycotina</taxon>
        <taxon>Eurotiomycetes</taxon>
        <taxon>Eurotiomycetidae</taxon>
        <taxon>Onygenales</taxon>
        <taxon>Ajellomycetaceae</taxon>
        <taxon>Blastomyces</taxon>
    </lineage>
</organism>
<dbReference type="GO" id="GO:0019695">
    <property type="term" value="P:choline metabolic process"/>
    <property type="evidence" value="ECO:0007669"/>
    <property type="project" value="TreeGrafter"/>
</dbReference>
<accession>A0A1J9RFG2</accession>
<dbReference type="STRING" id="1658174.A0A1J9RFG2"/>
<sequence>MATICSGTVAGTATSLPSYTRPVNKFLGIPFAEPPIRFKGPEPVAPWHRVYDAFKHKPSFIQQFNYSEEQRNQSIEWYNTPPPPERGNCLNLNVFAAAPISKL</sequence>
<evidence type="ECO:0000259" key="3">
    <source>
        <dbReference type="Pfam" id="PF00135"/>
    </source>
</evidence>
<evidence type="ECO:0000256" key="1">
    <source>
        <dbReference type="ARBA" id="ARBA00005964"/>
    </source>
</evidence>
<dbReference type="AlphaFoldDB" id="A0A1J9RFG2"/>
<keyword evidence="5" id="KW-1185">Reference proteome</keyword>
<comment type="similarity">
    <text evidence="1">Belongs to the type-B carboxylesterase/lipase family.</text>
</comment>